<gene>
    <name evidence="3" type="ORF">EIN_281960</name>
</gene>
<name>A0A0A1TX08_ENTIV</name>
<dbReference type="PROSITE" id="PS50275">
    <property type="entry name" value="SAC"/>
    <property type="match status" value="1"/>
</dbReference>
<feature type="domain" description="SAC" evidence="2">
    <location>
        <begin position="111"/>
        <end position="412"/>
    </location>
</feature>
<dbReference type="GO" id="GO:0043812">
    <property type="term" value="F:phosphatidylinositol-4-phosphate phosphatase activity"/>
    <property type="evidence" value="ECO:0007669"/>
    <property type="project" value="TreeGrafter"/>
</dbReference>
<dbReference type="InterPro" id="IPR002013">
    <property type="entry name" value="SAC_dom"/>
</dbReference>
<dbReference type="GO" id="GO:0005783">
    <property type="term" value="C:endoplasmic reticulum"/>
    <property type="evidence" value="ECO:0007669"/>
    <property type="project" value="TreeGrafter"/>
</dbReference>
<dbReference type="OrthoDB" id="405996at2759"/>
<accession>A0A0A1TX08</accession>
<proteinExistence type="predicted"/>
<evidence type="ECO:0000259" key="2">
    <source>
        <dbReference type="PROSITE" id="PS50275"/>
    </source>
</evidence>
<sequence>MSLRVSVYQSGATFTYPNRSPLHYSFDLKSPVSDKIPPLGLTKTYTADELIGFIALHTFTVCVLVKEVKSVTVCNKLIHTVEKIEVVPLPEYDKKKTSEWSKSDLKLFSRIQKMFDDFELFYSHDVNITLTQQRLHRDSSLVDNRFFWNQNMVQGLPNEWVTIFVDGFVKSTISGISSYTLISRRDCSRTGLRFSSRGGDINGNVSNFVETEQIVSNTDYLTSFVQIRGNIPLLWKTNEEDTFAPKGKFYPTIYQGICITRHFDTIEKLYGDILAINLLDNKGAEKELHDMYGFYVQLNCREVKYFPFDFHKECANSKYENVERLIQIVSSDLINQRCFVKNKNNEVIQTQSGVVRTNCIDCLDRTNVVQSSIGKAMLQEQSALIRSGVGFTDNIKNLWADHANLMSKRYTGTNAMKTDYTRSGKRGFKGMMSDGKTSLQRTMISIQTDQYQTPQETLDLLLGKIAVGDLEDCNLTLLCISSAFVSDTSTKAEERKVHVHVTKKSMKMYYEDTGLIWEVMLVDVVACETTHDIDKVLIYTKKTSLPRKLKINNSGKKLKLLSLLDCHAITSPSPRVRSSSLGKINEQKEWKEFNELNLVMKINEDVMEQDLSGDCKRRNERTEENESLKEKTEQRKERKPLPTIKELTHSTKIVEPKLEVGMINWNMFSIFNVPDEQMIKNCVKGNMKDVVVVAVYKCMYETKEKQFESVFDLFKKIFVELNKSEKYVLVAVHKTEDVGQCVLVKKSKYWKVHNAEVSNVYYEKSLPQKFSNLKVCGSAIFLKLCEISVGFLVIPNFVKERDKALYVKGFDLRTEINQIFVSVFSSKESAALEKEGSSDDMYVFYQKPDALLADKTDKSSDFRQMKKTESPFIEKTTSTKKKELRVINNQKFLGLEKCEKKTKEVKENGAIFQRNIFWLNEKDNTNGNYIALSEGREDCLLVHIKNVYCLSSSFFVKDEQKVAERRIRDFIIENIEAIFETKVSTEKGIRLSFVSDVLEQVCETSLTLNKNIRFFSKNVRVNYTEEEIERKWIIAIFMEKENEIGKAIVPLNFLRENSKTEECIIYNDKQRVGTCSMTFTDAAYINRMNEFSGIPDIL</sequence>
<feature type="region of interest" description="Disordered" evidence="1">
    <location>
        <begin position="611"/>
        <end position="641"/>
    </location>
</feature>
<dbReference type="Pfam" id="PF02383">
    <property type="entry name" value="Syja_N"/>
    <property type="match status" value="1"/>
</dbReference>
<dbReference type="PANTHER" id="PTHR45662">
    <property type="entry name" value="PHOSPHATIDYLINOSITIDE PHOSPHATASE SAC1"/>
    <property type="match status" value="1"/>
</dbReference>
<dbReference type="RefSeq" id="XP_004185171.1">
    <property type="nucleotide sequence ID" value="XM_004185123.1"/>
</dbReference>
<keyword evidence="4" id="KW-1185">Reference proteome</keyword>
<evidence type="ECO:0000313" key="3">
    <source>
        <dbReference type="EMBL" id="ELP85825.1"/>
    </source>
</evidence>
<dbReference type="AlphaFoldDB" id="A0A0A1TX08"/>
<dbReference type="GO" id="GO:0046856">
    <property type="term" value="P:phosphatidylinositol dephosphorylation"/>
    <property type="evidence" value="ECO:0007669"/>
    <property type="project" value="TreeGrafter"/>
</dbReference>
<dbReference type="VEuPathDB" id="AmoebaDB:EIN_281960"/>
<feature type="compositionally biased region" description="Basic and acidic residues" evidence="1">
    <location>
        <begin position="613"/>
        <end position="641"/>
    </location>
</feature>
<evidence type="ECO:0000256" key="1">
    <source>
        <dbReference type="SAM" id="MobiDB-lite"/>
    </source>
</evidence>
<protein>
    <submittedName>
        <fullName evidence="3">Suppressor of actin, putative</fullName>
    </submittedName>
</protein>
<reference evidence="3 4" key="1">
    <citation type="submission" date="2012-10" db="EMBL/GenBank/DDBJ databases">
        <authorList>
            <person name="Zafar N."/>
            <person name="Inman J."/>
            <person name="Hall N."/>
            <person name="Lorenzi H."/>
            <person name="Caler E."/>
        </authorList>
    </citation>
    <scope>NUCLEOTIDE SEQUENCE [LARGE SCALE GENOMIC DNA]</scope>
    <source>
        <strain evidence="3 4">IP1</strain>
    </source>
</reference>
<dbReference type="Proteomes" id="UP000014680">
    <property type="component" value="Unassembled WGS sequence"/>
</dbReference>
<dbReference type="GeneID" id="14884783"/>
<evidence type="ECO:0000313" key="4">
    <source>
        <dbReference type="Proteomes" id="UP000014680"/>
    </source>
</evidence>
<dbReference type="EMBL" id="KB207030">
    <property type="protein sequence ID" value="ELP85825.1"/>
    <property type="molecule type" value="Genomic_DNA"/>
</dbReference>
<organism evidence="3 4">
    <name type="scientific">Entamoeba invadens IP1</name>
    <dbReference type="NCBI Taxonomy" id="370355"/>
    <lineage>
        <taxon>Eukaryota</taxon>
        <taxon>Amoebozoa</taxon>
        <taxon>Evosea</taxon>
        <taxon>Archamoebae</taxon>
        <taxon>Mastigamoebida</taxon>
        <taxon>Entamoebidae</taxon>
        <taxon>Entamoeba</taxon>
    </lineage>
</organism>
<dbReference type="KEGG" id="eiv:EIN_281960"/>
<dbReference type="PANTHER" id="PTHR45662:SF2">
    <property type="entry name" value="PHOSPHATIDYLINOSITOL-3-PHOSPHATASE SAC1"/>
    <property type="match status" value="1"/>
</dbReference>